<evidence type="ECO:0000256" key="10">
    <source>
        <dbReference type="ARBA" id="ARBA00023239"/>
    </source>
</evidence>
<comment type="pathway">
    <text evidence="1 11">Carbohydrate biosynthesis; gluconeogenesis.</text>
</comment>
<comment type="subunit">
    <text evidence="3 11">Monomer.</text>
</comment>
<keyword evidence="8 11" id="KW-0342">GTP-binding</keyword>
<dbReference type="Proteomes" id="UP000003688">
    <property type="component" value="Unassembled WGS sequence"/>
</dbReference>
<feature type="binding site" evidence="11">
    <location>
        <begin position="218"/>
        <end position="220"/>
    </location>
    <ligand>
        <name>substrate</name>
    </ligand>
</feature>
<comment type="caution">
    <text evidence="14">The sequence shown here is derived from an EMBL/GenBank/DDBJ whole genome shotgun (WGS) entry which is preliminary data.</text>
</comment>
<dbReference type="GO" id="GO:0016301">
    <property type="term" value="F:kinase activity"/>
    <property type="evidence" value="ECO:0007669"/>
    <property type="project" value="UniProtKB-KW"/>
</dbReference>
<dbReference type="PROSITE" id="PS00505">
    <property type="entry name" value="PEPCK_GTP"/>
    <property type="match status" value="1"/>
</dbReference>
<keyword evidence="7 11" id="KW-0210">Decarboxylase</keyword>
<dbReference type="SUPFAM" id="SSF68923">
    <property type="entry name" value="PEP carboxykinase N-terminal domain"/>
    <property type="match status" value="1"/>
</dbReference>
<sequence>MLLTPNEMGNIMEANEKMGKCNTSNRTIIAWVEEQAKLCQPDEIFWCDGSESEKVLLTAEAVDKGILIKLNQEKLPGCYYHRSNPNDVARVEQCTYICTETRDEAGPTNNWAAPKEMYQKLLGLARGSMHGRTMYVVPYLMGPLGSPLTKVGIELTDSIYVVLSMRIMARMGDVAYKHLGNRDDFNRGLHCMLDVNPERRYICHFPQDNTIISVGSAYGGNALLGKKCLALRIGSYLGRKEGWMAEHMLILGVESPTGEKTYVAAAFPSACGKTNFAMMIPPAHFKGWKIWTVGDDIAWMKPGPDGRLYAINPEAGYFGVMPGTNYKSNLNAMKSIQKDTIYTNVALTPDLDVWWEGKDGPPPKECLDWRGNKWTPESKEKAAHPNSRFAAPMINNPMLAPEANDPSGVPISAIIFGGRRADTMPLVFQAFNWIHGVYVGATMGSEMTAAAAGTLGQVRRDPMAMLPFCGYNMGYYFHHWIIMRKLIKYPPRIFHVNWFRKDANGEFLWPGFGENMRVLKWIVDRCKGRANANETPLGWVPGPESFDLGGLEGYTPEKLSQAQTINYEDWRRELLQQDELFMKLYSNLPKEMIFQRELLVSRL</sequence>
<feature type="binding site" evidence="11">
    <location>
        <position position="388"/>
    </location>
    <ligand>
        <name>GTP</name>
        <dbReference type="ChEBI" id="CHEBI:37565"/>
    </ligand>
</feature>
<dbReference type="EC" id="4.1.1.32" evidence="11"/>
<dbReference type="InterPro" id="IPR035077">
    <property type="entry name" value="PEP_carboxykinase_GTP_C"/>
</dbReference>
<feature type="binding site" evidence="11">
    <location>
        <begin position="270"/>
        <end position="275"/>
    </location>
    <ligand>
        <name>GTP</name>
        <dbReference type="ChEBI" id="CHEBI:37565"/>
    </ligand>
</feature>
<dbReference type="GO" id="GO:0004613">
    <property type="term" value="F:phosphoenolpyruvate carboxykinase (GTP) activity"/>
    <property type="evidence" value="ECO:0007669"/>
    <property type="project" value="UniProtKB-UniRule"/>
</dbReference>
<feature type="binding site" evidence="11">
    <location>
        <position position="247"/>
    </location>
    <ligand>
        <name>Mn(2+)</name>
        <dbReference type="ChEBI" id="CHEBI:29035"/>
    </ligand>
</feature>
<dbReference type="HAMAP" id="MF_00452">
    <property type="entry name" value="PEPCK_GTP"/>
    <property type="match status" value="1"/>
</dbReference>
<feature type="domain" description="Phosphoenolpyruvate carboxykinase C-terminal P-loop" evidence="12">
    <location>
        <begin position="243"/>
        <end position="598"/>
    </location>
</feature>
<dbReference type="InterPro" id="IPR013035">
    <property type="entry name" value="PEP_carboxykinase_C"/>
</dbReference>
<feature type="binding site" evidence="11">
    <location>
        <position position="227"/>
    </location>
    <ligand>
        <name>Mn(2+)</name>
        <dbReference type="ChEBI" id="CHEBI:29035"/>
    </ligand>
</feature>
<evidence type="ECO:0000256" key="11">
    <source>
        <dbReference type="HAMAP-Rule" id="MF_00452"/>
    </source>
</evidence>
<dbReference type="Pfam" id="PF17297">
    <property type="entry name" value="PEPCK_N"/>
    <property type="match status" value="1"/>
</dbReference>
<dbReference type="GO" id="GO:0030145">
    <property type="term" value="F:manganese ion binding"/>
    <property type="evidence" value="ECO:0007669"/>
    <property type="project" value="UniProtKB-UniRule"/>
</dbReference>
<keyword evidence="14" id="KW-0418">Kinase</keyword>
<keyword evidence="9 11" id="KW-0464">Manganese</keyword>
<dbReference type="AlphaFoldDB" id="B9XIC7"/>
<evidence type="ECO:0000256" key="7">
    <source>
        <dbReference type="ARBA" id="ARBA00022793"/>
    </source>
</evidence>
<keyword evidence="14" id="KW-0808">Transferase</keyword>
<feature type="binding site" evidence="11">
    <location>
        <position position="419"/>
    </location>
    <ligand>
        <name>GTP</name>
        <dbReference type="ChEBI" id="CHEBI:37565"/>
    </ligand>
</feature>
<evidence type="ECO:0000256" key="2">
    <source>
        <dbReference type="ARBA" id="ARBA00005796"/>
    </source>
</evidence>
<keyword evidence="14" id="KW-0670">Pyruvate</keyword>
<comment type="cofactor">
    <cofactor evidence="11">
        <name>Mn(2+)</name>
        <dbReference type="ChEBI" id="CHEBI:29035"/>
    </cofactor>
    <text evidence="11">Binds 1 Mn(2+) ion per subunit.</text>
</comment>
<evidence type="ECO:0000256" key="3">
    <source>
        <dbReference type="ARBA" id="ARBA00011245"/>
    </source>
</evidence>
<gene>
    <name evidence="11" type="primary">pckG</name>
    <name evidence="14" type="ORF">Cflav_PD3358</name>
</gene>
<evidence type="ECO:0000259" key="12">
    <source>
        <dbReference type="Pfam" id="PF00821"/>
    </source>
</evidence>
<keyword evidence="10 11" id="KW-0456">Lyase</keyword>
<dbReference type="InterPro" id="IPR018091">
    <property type="entry name" value="PEP_carboxykin_GTP_CS"/>
</dbReference>
<dbReference type="InterPro" id="IPR035078">
    <property type="entry name" value="PEP_carboxykinase_GTP_N"/>
</dbReference>
<evidence type="ECO:0000259" key="13">
    <source>
        <dbReference type="Pfam" id="PF17297"/>
    </source>
</evidence>
<feature type="binding site" evidence="11">
    <location>
        <position position="269"/>
    </location>
    <ligand>
        <name>substrate</name>
    </ligand>
</feature>
<evidence type="ECO:0000256" key="8">
    <source>
        <dbReference type="ARBA" id="ARBA00023134"/>
    </source>
</evidence>
<evidence type="ECO:0000256" key="6">
    <source>
        <dbReference type="ARBA" id="ARBA00022741"/>
    </source>
</evidence>
<keyword evidence="5 11" id="KW-0479">Metal-binding</keyword>
<dbReference type="Gene3D" id="2.170.8.10">
    <property type="entry name" value="Phosphoenolpyruvate Carboxykinase, domain 2"/>
    <property type="match status" value="1"/>
</dbReference>
<dbReference type="GO" id="GO:0006107">
    <property type="term" value="P:oxaloacetate metabolic process"/>
    <property type="evidence" value="ECO:0007669"/>
    <property type="project" value="TreeGrafter"/>
</dbReference>
<name>B9XIC7_PEDPL</name>
<feature type="active site" evidence="11">
    <location>
        <position position="271"/>
    </location>
</feature>
<keyword evidence="15" id="KW-1185">Reference proteome</keyword>
<dbReference type="PANTHER" id="PTHR11561:SF0">
    <property type="entry name" value="PHOSPHOENOLPYRUVATE CARBOXYKINASE [GTP]-RELATED"/>
    <property type="match status" value="1"/>
</dbReference>
<dbReference type="GO" id="GO:0042594">
    <property type="term" value="P:response to starvation"/>
    <property type="evidence" value="ECO:0007669"/>
    <property type="project" value="TreeGrafter"/>
</dbReference>
<comment type="similarity">
    <text evidence="2 11">Belongs to the phosphoenolpyruvate carboxykinase [GTP] family.</text>
</comment>
<dbReference type="Pfam" id="PF00821">
    <property type="entry name" value="PEPCK_GTP"/>
    <property type="match status" value="1"/>
</dbReference>
<evidence type="ECO:0000256" key="9">
    <source>
        <dbReference type="ARBA" id="ARBA00023211"/>
    </source>
</evidence>
<dbReference type="Gene3D" id="3.40.449.10">
    <property type="entry name" value="Phosphoenolpyruvate Carboxykinase, domain 1"/>
    <property type="match status" value="1"/>
</dbReference>
<dbReference type="STRING" id="320771.Cflav_PD3358"/>
<dbReference type="EMBL" id="ABOX02000017">
    <property type="protein sequence ID" value="EEF60388.1"/>
    <property type="molecule type" value="Genomic_DNA"/>
</dbReference>
<evidence type="ECO:0000313" key="14">
    <source>
        <dbReference type="EMBL" id="EEF60388.1"/>
    </source>
</evidence>
<organism evidence="14 15">
    <name type="scientific">Pedosphaera parvula (strain Ellin514)</name>
    <dbReference type="NCBI Taxonomy" id="320771"/>
    <lineage>
        <taxon>Bacteria</taxon>
        <taxon>Pseudomonadati</taxon>
        <taxon>Verrucomicrobiota</taxon>
        <taxon>Pedosphaerae</taxon>
        <taxon>Pedosphaerales</taxon>
        <taxon>Pedosphaeraceae</taxon>
        <taxon>Pedosphaera</taxon>
    </lineage>
</organism>
<dbReference type="GO" id="GO:0033993">
    <property type="term" value="P:response to lipid"/>
    <property type="evidence" value="ECO:0007669"/>
    <property type="project" value="TreeGrafter"/>
</dbReference>
<keyword evidence="11" id="KW-0963">Cytoplasm</keyword>
<dbReference type="UniPathway" id="UPA00138"/>
<dbReference type="GO" id="GO:0005829">
    <property type="term" value="C:cytosol"/>
    <property type="evidence" value="ECO:0007669"/>
    <property type="project" value="TreeGrafter"/>
</dbReference>
<dbReference type="GO" id="GO:0005525">
    <property type="term" value="F:GTP binding"/>
    <property type="evidence" value="ECO:0007669"/>
    <property type="project" value="UniProtKB-UniRule"/>
</dbReference>
<dbReference type="GO" id="GO:0071333">
    <property type="term" value="P:cellular response to glucose stimulus"/>
    <property type="evidence" value="ECO:0007669"/>
    <property type="project" value="TreeGrafter"/>
</dbReference>
<dbReference type="SUPFAM" id="SSF53795">
    <property type="entry name" value="PEP carboxykinase-like"/>
    <property type="match status" value="1"/>
</dbReference>
<evidence type="ECO:0000256" key="1">
    <source>
        <dbReference type="ARBA" id="ARBA00004742"/>
    </source>
</evidence>
<feature type="domain" description="Phosphoenolpyruvate carboxykinase GTP-utilising N-terminal" evidence="13">
    <location>
        <begin position="31"/>
        <end position="239"/>
    </location>
</feature>
<dbReference type="Gene3D" id="3.90.228.20">
    <property type="match status" value="1"/>
</dbReference>
<proteinExistence type="inferred from homology"/>
<dbReference type="NCBIfam" id="NF003253">
    <property type="entry name" value="PRK04210.1"/>
    <property type="match status" value="1"/>
</dbReference>
<dbReference type="PIRSF" id="PIRSF001348">
    <property type="entry name" value="PEP_carboxykinase_GTP"/>
    <property type="match status" value="1"/>
</dbReference>
<dbReference type="GO" id="GO:0019543">
    <property type="term" value="P:propionate catabolic process"/>
    <property type="evidence" value="ECO:0007669"/>
    <property type="project" value="TreeGrafter"/>
</dbReference>
<evidence type="ECO:0000256" key="5">
    <source>
        <dbReference type="ARBA" id="ARBA00022723"/>
    </source>
</evidence>
<dbReference type="CDD" id="cd00819">
    <property type="entry name" value="PEPCK_GTP"/>
    <property type="match status" value="1"/>
</dbReference>
<evidence type="ECO:0000256" key="4">
    <source>
        <dbReference type="ARBA" id="ARBA00022432"/>
    </source>
</evidence>
<feature type="binding site" evidence="11">
    <location>
        <begin position="512"/>
        <end position="515"/>
    </location>
    <ligand>
        <name>GTP</name>
        <dbReference type="ChEBI" id="CHEBI:37565"/>
    </ligand>
</feature>
<dbReference type="InterPro" id="IPR008209">
    <property type="entry name" value="PEP_carboxykinase_GTP"/>
</dbReference>
<feature type="binding site" evidence="11">
    <location>
        <position position="90"/>
    </location>
    <ligand>
        <name>substrate</name>
    </ligand>
</feature>
<reference evidence="14 15" key="1">
    <citation type="journal article" date="2011" name="J. Bacteriol.">
        <title>Genome sequence of 'Pedosphaera parvula' Ellin514, an aerobic Verrucomicrobial isolate from pasture soil.</title>
        <authorList>
            <person name="Kant R."/>
            <person name="van Passel M.W."/>
            <person name="Sangwan P."/>
            <person name="Palva A."/>
            <person name="Lucas S."/>
            <person name="Copeland A."/>
            <person name="Lapidus A."/>
            <person name="Glavina Del Rio T."/>
            <person name="Dalin E."/>
            <person name="Tice H."/>
            <person name="Bruce D."/>
            <person name="Goodwin L."/>
            <person name="Pitluck S."/>
            <person name="Chertkov O."/>
            <person name="Larimer F.W."/>
            <person name="Land M.L."/>
            <person name="Hauser L."/>
            <person name="Brettin T.S."/>
            <person name="Detter J.C."/>
            <person name="Han S."/>
            <person name="de Vos W.M."/>
            <person name="Janssen P.H."/>
            <person name="Smidt H."/>
        </authorList>
    </citation>
    <scope>NUCLEOTIDE SEQUENCE [LARGE SCALE GENOMIC DNA]</scope>
    <source>
        <strain evidence="14 15">Ellin514</strain>
    </source>
</reference>
<protein>
    <recommendedName>
        <fullName evidence="11">Phosphoenolpyruvate carboxykinase [GTP]</fullName>
        <shortName evidence="11">PEP carboxykinase</shortName>
        <shortName evidence="11">PEPCK</shortName>
        <ecNumber evidence="11">4.1.1.32</ecNumber>
    </recommendedName>
    <alternativeName>
        <fullName evidence="11">GTP-dependent phosphoenolpyruvate carboxykinase</fullName>
        <shortName evidence="11">GTP-PEPCK</shortName>
    </alternativeName>
</protein>
<dbReference type="GO" id="GO:0006094">
    <property type="term" value="P:gluconeogenesis"/>
    <property type="evidence" value="ECO:0007669"/>
    <property type="project" value="UniProtKB-UniRule"/>
</dbReference>
<comment type="function">
    <text evidence="11">Catalyzes the conversion of oxaloacetate (OAA) to phosphoenolpyruvate (PEP), the rate-limiting step in the metabolic pathway that produces glucose from lactate and other precursors derived from the citric acid cycle.</text>
</comment>
<keyword evidence="6 11" id="KW-0547">Nucleotide-binding</keyword>
<evidence type="ECO:0000313" key="15">
    <source>
        <dbReference type="Proteomes" id="UP000003688"/>
    </source>
</evidence>
<keyword evidence="4 11" id="KW-0312">Gluconeogenesis</keyword>
<feature type="binding site" evidence="11">
    <location>
        <position position="296"/>
    </location>
    <ligand>
        <name>Mn(2+)</name>
        <dbReference type="ChEBI" id="CHEBI:29035"/>
    </ligand>
</feature>
<dbReference type="InterPro" id="IPR008210">
    <property type="entry name" value="PEP_carboxykinase_N"/>
</dbReference>
<dbReference type="GO" id="GO:0046327">
    <property type="term" value="P:glycerol biosynthetic process from pyruvate"/>
    <property type="evidence" value="ECO:0007669"/>
    <property type="project" value="TreeGrafter"/>
</dbReference>
<dbReference type="FunFam" id="3.40.449.10:FF:000005">
    <property type="entry name" value="Phosphoenolpyruvate carboxykinase [GTP]"/>
    <property type="match status" value="1"/>
</dbReference>
<comment type="catalytic activity">
    <reaction evidence="11">
        <text>oxaloacetate + GTP = phosphoenolpyruvate + GDP + CO2</text>
        <dbReference type="Rhea" id="RHEA:10388"/>
        <dbReference type="ChEBI" id="CHEBI:16452"/>
        <dbReference type="ChEBI" id="CHEBI:16526"/>
        <dbReference type="ChEBI" id="CHEBI:37565"/>
        <dbReference type="ChEBI" id="CHEBI:58189"/>
        <dbReference type="ChEBI" id="CHEBI:58702"/>
        <dbReference type="EC" id="4.1.1.32"/>
    </reaction>
</comment>
<dbReference type="PANTHER" id="PTHR11561">
    <property type="entry name" value="PHOSPHOENOLPYRUVATE CARBOXYKINASE"/>
    <property type="match status" value="1"/>
</dbReference>
<accession>B9XIC7</accession>
<feature type="binding site" evidence="11">
    <location>
        <begin position="386"/>
        <end position="388"/>
    </location>
    <ligand>
        <name>substrate</name>
    </ligand>
</feature>
<comment type="subcellular location">
    <subcellularLocation>
        <location evidence="11">Cytoplasm</location>
    </subcellularLocation>
</comment>